<reference evidence="7" key="2">
    <citation type="submission" date="2022-09" db="EMBL/GenBank/DDBJ databases">
        <title>Aerococcus urinae taxonomy study.</title>
        <authorList>
            <person name="Christensen J."/>
            <person name="Senneby E."/>
        </authorList>
    </citation>
    <scope>NUCLEOTIDE SEQUENCE</scope>
    <source>
        <strain evidence="7">NLD-066-U95</strain>
    </source>
</reference>
<protein>
    <recommendedName>
        <fullName evidence="6">Phosphoribosylformylglycinamidine synthase subunit PurS</fullName>
        <shortName evidence="6">FGAM synthase</shortName>
        <ecNumber evidence="6">6.3.5.3</ecNumber>
    </recommendedName>
    <alternativeName>
        <fullName evidence="6">Formylglycinamide ribonucleotide amidotransferase subunit III</fullName>
        <shortName evidence="6">FGAR amidotransferase III</shortName>
        <shortName evidence="6">FGAR-AT III</shortName>
    </alternativeName>
    <alternativeName>
        <fullName evidence="6">Phosphoribosylformylglycinamidine synthase subunit III</fullName>
    </alternativeName>
</protein>
<dbReference type="KEGG" id="aun:AWM73_05080"/>
<dbReference type="UniPathway" id="UPA00074">
    <property type="reaction ID" value="UER00128"/>
</dbReference>
<dbReference type="NCBIfam" id="NF004630">
    <property type="entry name" value="PRK05974.1"/>
    <property type="match status" value="1"/>
</dbReference>
<proteinExistence type="inferred from homology"/>
<dbReference type="SUPFAM" id="SSF82697">
    <property type="entry name" value="PurS-like"/>
    <property type="match status" value="1"/>
</dbReference>
<evidence type="ECO:0000256" key="1">
    <source>
        <dbReference type="ARBA" id="ARBA00022490"/>
    </source>
</evidence>
<comment type="pathway">
    <text evidence="6">Purine metabolism; IMP biosynthesis via de novo pathway; 5-amino-1-(5-phospho-D-ribosyl)imidazole from N(2)-formyl-N(1)-(5-phospho-D-ribosyl)glycinamide: step 1/2.</text>
</comment>
<comment type="function">
    <text evidence="6">Part of the phosphoribosylformylglycinamidine synthase complex involved in the purines biosynthetic pathway. Catalyzes the ATP-dependent conversion of formylglycinamide ribonucleotide (FGAR) and glutamine to yield formylglycinamidine ribonucleotide (FGAM) and glutamate. The FGAM synthase complex is composed of three subunits. PurQ produces an ammonia molecule by converting glutamine to glutamate. PurL transfers the ammonia molecule to FGAR to form FGAM in an ATP-dependent manner. PurS interacts with PurQ and PurL and is thought to assist in the transfer of the ammonia molecule from PurQ to PurL.</text>
</comment>
<dbReference type="GO" id="GO:0006189">
    <property type="term" value="P:'de novo' IMP biosynthetic process"/>
    <property type="evidence" value="ECO:0007669"/>
    <property type="project" value="UniProtKB-UniRule"/>
</dbReference>
<evidence type="ECO:0000313" key="8">
    <source>
        <dbReference type="EMBL" id="QPS00757.1"/>
    </source>
</evidence>
<name>A0A0X8FG74_9LACT</name>
<dbReference type="InterPro" id="IPR003850">
    <property type="entry name" value="PurS"/>
</dbReference>
<organism evidence="8 9">
    <name type="scientific">Aerococcus urinae</name>
    <dbReference type="NCBI Taxonomy" id="1376"/>
    <lineage>
        <taxon>Bacteria</taxon>
        <taxon>Bacillati</taxon>
        <taxon>Bacillota</taxon>
        <taxon>Bacilli</taxon>
        <taxon>Lactobacillales</taxon>
        <taxon>Aerococcaceae</taxon>
        <taxon>Aerococcus</taxon>
    </lineage>
</organism>
<keyword evidence="1 6" id="KW-0963">Cytoplasm</keyword>
<comment type="subcellular location">
    <subcellularLocation>
        <location evidence="6">Cytoplasm</location>
    </subcellularLocation>
</comment>
<dbReference type="PANTHER" id="PTHR34696:SF1">
    <property type="entry name" value="PHOSPHORIBOSYLFORMYLGLYCINAMIDINE SYNTHASE SUBUNIT PURS"/>
    <property type="match status" value="1"/>
</dbReference>
<comment type="catalytic activity">
    <reaction evidence="6">
        <text>N(2)-formyl-N(1)-(5-phospho-beta-D-ribosyl)glycinamide + L-glutamine + ATP + H2O = 2-formamido-N(1)-(5-O-phospho-beta-D-ribosyl)acetamidine + L-glutamate + ADP + phosphate + H(+)</text>
        <dbReference type="Rhea" id="RHEA:17129"/>
        <dbReference type="ChEBI" id="CHEBI:15377"/>
        <dbReference type="ChEBI" id="CHEBI:15378"/>
        <dbReference type="ChEBI" id="CHEBI:29985"/>
        <dbReference type="ChEBI" id="CHEBI:30616"/>
        <dbReference type="ChEBI" id="CHEBI:43474"/>
        <dbReference type="ChEBI" id="CHEBI:58359"/>
        <dbReference type="ChEBI" id="CHEBI:147286"/>
        <dbReference type="ChEBI" id="CHEBI:147287"/>
        <dbReference type="ChEBI" id="CHEBI:456216"/>
        <dbReference type="EC" id="6.3.5.3"/>
    </reaction>
</comment>
<keyword evidence="10" id="KW-1185">Reference proteome</keyword>
<dbReference type="HAMAP" id="MF_01926">
    <property type="entry name" value="PurS"/>
    <property type="match status" value="1"/>
</dbReference>
<comment type="subunit">
    <text evidence="6">Part of the FGAM synthase complex composed of 1 PurL, 1 PurQ and 2 PurS subunits.</text>
</comment>
<dbReference type="GeneID" id="35766896"/>
<evidence type="ECO:0000256" key="2">
    <source>
        <dbReference type="ARBA" id="ARBA00022598"/>
    </source>
</evidence>
<dbReference type="EC" id="6.3.5.3" evidence="6"/>
<dbReference type="Gene3D" id="3.30.1280.10">
    <property type="entry name" value="Phosphoribosylformylglycinamidine synthase subunit PurS"/>
    <property type="match status" value="1"/>
</dbReference>
<dbReference type="NCBIfam" id="TIGR00302">
    <property type="entry name" value="phosphoribosylformylglycinamidine synthase subunit PurS"/>
    <property type="match status" value="1"/>
</dbReference>
<dbReference type="Pfam" id="PF02700">
    <property type="entry name" value="PurS"/>
    <property type="match status" value="1"/>
</dbReference>
<keyword evidence="4 6" id="KW-0658">Purine biosynthesis</keyword>
<dbReference type="GO" id="GO:0005524">
    <property type="term" value="F:ATP binding"/>
    <property type="evidence" value="ECO:0007669"/>
    <property type="project" value="UniProtKB-UniRule"/>
</dbReference>
<dbReference type="InterPro" id="IPR036604">
    <property type="entry name" value="PurS-like_sf"/>
</dbReference>
<gene>
    <name evidence="6 8" type="primary">purS</name>
    <name evidence="8" type="ORF">I6G68_04970</name>
    <name evidence="7" type="ORF">ODY43_00245</name>
</gene>
<accession>A0A0X8FG74</accession>
<evidence type="ECO:0000313" key="10">
    <source>
        <dbReference type="Proteomes" id="UP001069145"/>
    </source>
</evidence>
<keyword evidence="2 6" id="KW-0436">Ligase</keyword>
<reference evidence="8 9" key="1">
    <citation type="submission" date="2020-12" db="EMBL/GenBank/DDBJ databases">
        <title>FDA dAtabase for Regulatory Grade micrObial Sequences (FDA-ARGOS): Supporting development and validation of Infectious Disease Dx tests.</title>
        <authorList>
            <person name="Sproer C."/>
            <person name="Gronow S."/>
            <person name="Severitt S."/>
            <person name="Schroder I."/>
            <person name="Tallon L."/>
            <person name="Sadzewicz L."/>
            <person name="Zhao X."/>
            <person name="Boylan J."/>
            <person name="Ott S."/>
            <person name="Bowen H."/>
            <person name="Vavikolanu K."/>
            <person name="Mehta A."/>
            <person name="Aluvathingal J."/>
            <person name="Nadendla S."/>
            <person name="Lowell S."/>
            <person name="Myers T."/>
            <person name="Yan Y."/>
            <person name="Sichtig H."/>
        </authorList>
    </citation>
    <scope>NUCLEOTIDE SEQUENCE [LARGE SCALE GENOMIC DNA]</scope>
    <source>
        <strain evidence="8 9">FDAARGOS_911</strain>
    </source>
</reference>
<sequence>MYTVEVFVTYKESILDPQGQAIMQGVHQMGYEAVKNIRQGKYFQMEIVKEVGDVDQAVADICDRLLANVNMETYRYTIKEV</sequence>
<dbReference type="GO" id="GO:0004642">
    <property type="term" value="F:phosphoribosylformylglycinamidine synthase activity"/>
    <property type="evidence" value="ECO:0007669"/>
    <property type="project" value="UniProtKB-UniRule"/>
</dbReference>
<dbReference type="AlphaFoldDB" id="A0A0X8FG74"/>
<evidence type="ECO:0000256" key="6">
    <source>
        <dbReference type="HAMAP-Rule" id="MF_01926"/>
    </source>
</evidence>
<keyword evidence="5 6" id="KW-0067">ATP-binding</keyword>
<dbReference type="GO" id="GO:0005737">
    <property type="term" value="C:cytoplasm"/>
    <property type="evidence" value="ECO:0007669"/>
    <property type="project" value="UniProtKB-SubCell"/>
</dbReference>
<dbReference type="OrthoDB" id="9799101at2"/>
<dbReference type="EMBL" id="JAOTML010000001">
    <property type="protein sequence ID" value="MCY3052435.1"/>
    <property type="molecule type" value="Genomic_DNA"/>
</dbReference>
<evidence type="ECO:0000256" key="4">
    <source>
        <dbReference type="ARBA" id="ARBA00022755"/>
    </source>
</evidence>
<evidence type="ECO:0000313" key="7">
    <source>
        <dbReference type="EMBL" id="MCY3052435.1"/>
    </source>
</evidence>
<evidence type="ECO:0000313" key="9">
    <source>
        <dbReference type="Proteomes" id="UP000594771"/>
    </source>
</evidence>
<evidence type="ECO:0000256" key="3">
    <source>
        <dbReference type="ARBA" id="ARBA00022741"/>
    </source>
</evidence>
<dbReference type="EMBL" id="CP065662">
    <property type="protein sequence ID" value="QPS00757.1"/>
    <property type="molecule type" value="Genomic_DNA"/>
</dbReference>
<keyword evidence="3 6" id="KW-0547">Nucleotide-binding</keyword>
<comment type="similarity">
    <text evidence="6">Belongs to the PurS family.</text>
</comment>
<dbReference type="RefSeq" id="WP_060778365.1">
    <property type="nucleotide sequence ID" value="NZ_CAJHLF010000008.1"/>
</dbReference>
<dbReference type="PANTHER" id="PTHR34696">
    <property type="entry name" value="PHOSPHORIBOSYLFORMYLGLYCINAMIDINE SYNTHASE SUBUNIT PURS"/>
    <property type="match status" value="1"/>
</dbReference>
<dbReference type="Proteomes" id="UP001069145">
    <property type="component" value="Unassembled WGS sequence"/>
</dbReference>
<dbReference type="Proteomes" id="UP000594771">
    <property type="component" value="Chromosome"/>
</dbReference>
<evidence type="ECO:0000256" key="5">
    <source>
        <dbReference type="ARBA" id="ARBA00022840"/>
    </source>
</evidence>